<name>A0A1D6UWQ2_9HEMI</name>
<sequence>MKNNNHPYHIVNYSPWPLTSSIAGMTMMSGMIMWFHMKNMNLFYMGFIIMILSMIQWWRDITRESTFQGKHTNKVYLGLKLGMILFIISEIFFFISFFWSFFHNSLSPNIELGMKWPPMQIMTFNPMNIPLLNTMILLSSGMTITWSHHSLLNSNFKQTYLSLLLTIILGIYFTMLQSYEYMEAAFTMADSIYGSTFFMTTGFHGLHVIIGTMFLMITLLRHKMNHFSNKHHFGFEAAAWYWHFVDVIWLFLYISIYWWGN</sequence>
<keyword evidence="5" id="KW-1278">Translocase</keyword>
<dbReference type="InterPro" id="IPR035973">
    <property type="entry name" value="Cyt_c_oxidase_su3-like_sf"/>
</dbReference>
<feature type="transmembrane region" description="Helical" evidence="9">
    <location>
        <begin position="79"/>
        <end position="102"/>
    </location>
</feature>
<accession>A0A1D6UWQ2</accession>
<feature type="domain" description="Heme-copper oxidase subunit III family profile" evidence="10">
    <location>
        <begin position="4"/>
        <end position="261"/>
    </location>
</feature>
<dbReference type="GO" id="GO:0004129">
    <property type="term" value="F:cytochrome-c oxidase activity"/>
    <property type="evidence" value="ECO:0007669"/>
    <property type="project" value="InterPro"/>
</dbReference>
<dbReference type="GO" id="GO:0005739">
    <property type="term" value="C:mitochondrion"/>
    <property type="evidence" value="ECO:0007669"/>
    <property type="project" value="TreeGrafter"/>
</dbReference>
<gene>
    <name evidence="11" type="primary">CO3</name>
</gene>
<evidence type="ECO:0000256" key="4">
    <source>
        <dbReference type="ARBA" id="ARBA00022692"/>
    </source>
</evidence>
<dbReference type="PANTHER" id="PTHR11403:SF7">
    <property type="entry name" value="CYTOCHROME C OXIDASE SUBUNIT 3"/>
    <property type="match status" value="1"/>
</dbReference>
<dbReference type="InterPro" id="IPR033945">
    <property type="entry name" value="Cyt_c_oxase_su3_dom"/>
</dbReference>
<comment type="subcellular location">
    <subcellularLocation>
        <location evidence="1">Membrane</location>
        <topology evidence="1">Multi-pass membrane protein</topology>
    </subcellularLocation>
</comment>
<dbReference type="InterPro" id="IPR024791">
    <property type="entry name" value="Cyt_c/ubiquinol_Oxase_su3"/>
</dbReference>
<comment type="function">
    <text evidence="8">Component of the cytochrome c oxidase, the last enzyme in the mitochondrial electron transport chain which drives oxidative phosphorylation. The respiratory chain contains 3 multisubunit complexes succinate dehydrogenase (complex II, CII), ubiquinol-cytochrome c oxidoreductase (cytochrome b-c1 complex, complex III, CIII) and cytochrome c oxidase (complex IV, CIV), that cooperate to transfer electrons derived from NADH and succinate to molecular oxygen, creating an electrochemical gradient over the inner membrane that drives transmembrane transport and the ATP synthase. Cytochrome c oxidase is the component of the respiratory chain that catalyzes the reduction of oxygen to water. Electrons originating from reduced cytochrome c in the intermembrane space (IMS) are transferred via the dinuclear copper A center (CU(A)) of subunit 2 and heme A of subunit 1 to the active site in subunit 1, a binuclear center (BNC) formed by heme A3 and copper B (CU(B)). The BNC reduces molecular oxygen to 2 water molecules using 4 electrons from cytochrome c in the IMS and 4 protons from the mitochondrial matrix.</text>
</comment>
<evidence type="ECO:0000256" key="1">
    <source>
        <dbReference type="ARBA" id="ARBA00004141"/>
    </source>
</evidence>
<evidence type="ECO:0000256" key="3">
    <source>
        <dbReference type="ARBA" id="ARBA00015944"/>
    </source>
</evidence>
<comment type="similarity">
    <text evidence="2 8">Belongs to the cytochrome c oxidase subunit 3 family.</text>
</comment>
<evidence type="ECO:0000256" key="6">
    <source>
        <dbReference type="ARBA" id="ARBA00022989"/>
    </source>
</evidence>
<keyword evidence="4 8" id="KW-0812">Transmembrane</keyword>
<feature type="transmembrane region" description="Helical" evidence="9">
    <location>
        <begin position="158"/>
        <end position="176"/>
    </location>
</feature>
<evidence type="ECO:0000256" key="5">
    <source>
        <dbReference type="ARBA" id="ARBA00022967"/>
    </source>
</evidence>
<geneLocation type="mitochondrion" evidence="11"/>
<organism evidence="11">
    <name type="scientific">Stenopirates sp. NKU01</name>
    <dbReference type="NCBI Taxonomy" id="1124183"/>
    <lineage>
        <taxon>Eukaryota</taxon>
        <taxon>Metazoa</taxon>
        <taxon>Ecdysozoa</taxon>
        <taxon>Arthropoda</taxon>
        <taxon>Hexapoda</taxon>
        <taxon>Insecta</taxon>
        <taxon>Pterygota</taxon>
        <taxon>Neoptera</taxon>
        <taxon>Paraneoptera</taxon>
        <taxon>Hemiptera</taxon>
        <taxon>Heteroptera</taxon>
        <taxon>Enicocephalidae</taxon>
        <taxon>Stenopirates</taxon>
    </lineage>
</organism>
<dbReference type="AlphaFoldDB" id="A0A1D6UWQ2"/>
<dbReference type="InterPro" id="IPR013833">
    <property type="entry name" value="Cyt_c_oxidase_su3_a-hlx"/>
</dbReference>
<dbReference type="GO" id="GO:0006123">
    <property type="term" value="P:mitochondrial electron transport, cytochrome c to oxygen"/>
    <property type="evidence" value="ECO:0007669"/>
    <property type="project" value="TreeGrafter"/>
</dbReference>
<evidence type="ECO:0000259" key="10">
    <source>
        <dbReference type="PROSITE" id="PS50253"/>
    </source>
</evidence>
<reference evidence="11" key="1">
    <citation type="submission" date="2011-11" db="EMBL/GenBank/DDBJ databases">
        <authorList>
            <person name="Ma Y."/>
            <person name="Lu L."/>
        </authorList>
    </citation>
    <scope>NUCLEOTIDE SEQUENCE</scope>
</reference>
<dbReference type="PROSITE" id="PS50253">
    <property type="entry name" value="COX3"/>
    <property type="match status" value="1"/>
</dbReference>
<keyword evidence="6 9" id="KW-1133">Transmembrane helix</keyword>
<protein>
    <recommendedName>
        <fullName evidence="3 8">Cytochrome c oxidase subunit 3</fullName>
    </recommendedName>
</protein>
<feature type="transmembrane region" description="Helical" evidence="9">
    <location>
        <begin position="197"/>
        <end position="220"/>
    </location>
</feature>
<keyword evidence="7 9" id="KW-0472">Membrane</keyword>
<dbReference type="Gene3D" id="1.10.287.70">
    <property type="match status" value="1"/>
</dbReference>
<evidence type="ECO:0000256" key="9">
    <source>
        <dbReference type="SAM" id="Phobius"/>
    </source>
</evidence>
<proteinExistence type="inferred from homology"/>
<dbReference type="CDD" id="cd01665">
    <property type="entry name" value="Cyt_c_Oxidase_III"/>
    <property type="match status" value="1"/>
</dbReference>
<keyword evidence="8 11" id="KW-0496">Mitochondrion</keyword>
<evidence type="ECO:0000313" key="11">
    <source>
        <dbReference type="EMBL" id="AEV56624.1"/>
    </source>
</evidence>
<dbReference type="Pfam" id="PF00510">
    <property type="entry name" value="COX3"/>
    <property type="match status" value="1"/>
</dbReference>
<evidence type="ECO:0000256" key="8">
    <source>
        <dbReference type="RuleBase" id="RU003375"/>
    </source>
</evidence>
<evidence type="ECO:0000256" key="2">
    <source>
        <dbReference type="ARBA" id="ARBA00010581"/>
    </source>
</evidence>
<dbReference type="FunFam" id="1.20.120.80:FF:000002">
    <property type="entry name" value="Cytochrome c oxidase subunit 3"/>
    <property type="match status" value="1"/>
</dbReference>
<dbReference type="SUPFAM" id="SSF81452">
    <property type="entry name" value="Cytochrome c oxidase subunit III-like"/>
    <property type="match status" value="1"/>
</dbReference>
<feature type="transmembrane region" description="Helical" evidence="9">
    <location>
        <begin position="123"/>
        <end position="146"/>
    </location>
</feature>
<dbReference type="GO" id="GO:0016020">
    <property type="term" value="C:membrane"/>
    <property type="evidence" value="ECO:0007669"/>
    <property type="project" value="UniProtKB-SubCell"/>
</dbReference>
<feature type="transmembrane region" description="Helical" evidence="9">
    <location>
        <begin position="16"/>
        <end position="35"/>
    </location>
</feature>
<feature type="transmembrane region" description="Helical" evidence="9">
    <location>
        <begin position="240"/>
        <end position="260"/>
    </location>
</feature>
<evidence type="ECO:0000256" key="7">
    <source>
        <dbReference type="ARBA" id="ARBA00023136"/>
    </source>
</evidence>
<dbReference type="InterPro" id="IPR000298">
    <property type="entry name" value="Cyt_c_oxidase-like_su3"/>
</dbReference>
<feature type="transmembrane region" description="Helical" evidence="9">
    <location>
        <begin position="42"/>
        <end position="59"/>
    </location>
</feature>
<dbReference type="EMBL" id="JN989543">
    <property type="protein sequence ID" value="AEV56624.1"/>
    <property type="molecule type" value="Genomic_DNA"/>
</dbReference>
<dbReference type="Gene3D" id="1.20.120.80">
    <property type="entry name" value="Cytochrome c oxidase, subunit III, four-helix bundle"/>
    <property type="match status" value="1"/>
</dbReference>
<dbReference type="PANTHER" id="PTHR11403">
    <property type="entry name" value="CYTOCHROME C OXIDASE SUBUNIT III"/>
    <property type="match status" value="1"/>
</dbReference>